<evidence type="ECO:0000256" key="1">
    <source>
        <dbReference type="ARBA" id="ARBA00023125"/>
    </source>
</evidence>
<dbReference type="Pfam" id="PF13411">
    <property type="entry name" value="MerR_1"/>
    <property type="match status" value="1"/>
</dbReference>
<dbReference type="PANTHER" id="PTHR30204:SF97">
    <property type="entry name" value="MERR FAMILY REGULATORY PROTEIN"/>
    <property type="match status" value="1"/>
</dbReference>
<evidence type="ECO:0000256" key="2">
    <source>
        <dbReference type="SAM" id="Coils"/>
    </source>
</evidence>
<reference evidence="4 5" key="1">
    <citation type="submission" date="2021-07" db="EMBL/GenBank/DDBJ databases">
        <title>Shewanella sp. nov, isolated from SCS.</title>
        <authorList>
            <person name="Cao W.R."/>
        </authorList>
    </citation>
    <scope>NUCLEOTIDE SEQUENCE [LARGE SCALE GENOMIC DNA]</scope>
    <source>
        <strain evidence="4 5">NR704-98</strain>
    </source>
</reference>
<dbReference type="RefSeq" id="WP_220111034.1">
    <property type="nucleotide sequence ID" value="NZ_JAHZST010000015.1"/>
</dbReference>
<comment type="caution">
    <text evidence="4">The sequence shown here is derived from an EMBL/GenBank/DDBJ whole genome shotgun (WGS) entry which is preliminary data.</text>
</comment>
<keyword evidence="2" id="KW-0175">Coiled coil</keyword>
<protein>
    <submittedName>
        <fullName evidence="4">Helix-turn-helix domain-containing protein</fullName>
    </submittedName>
</protein>
<gene>
    <name evidence="4" type="ORF">K0625_18480</name>
</gene>
<accession>A0ABS7E7J0</accession>
<dbReference type="InterPro" id="IPR000551">
    <property type="entry name" value="MerR-type_HTH_dom"/>
</dbReference>
<evidence type="ECO:0000313" key="4">
    <source>
        <dbReference type="EMBL" id="MBW8185631.1"/>
    </source>
</evidence>
<name>A0ABS7E7J0_9GAMM</name>
<proteinExistence type="predicted"/>
<keyword evidence="1" id="KW-0238">DNA-binding</keyword>
<dbReference type="InterPro" id="IPR009061">
    <property type="entry name" value="DNA-bd_dom_put_sf"/>
</dbReference>
<evidence type="ECO:0000259" key="3">
    <source>
        <dbReference type="PROSITE" id="PS50937"/>
    </source>
</evidence>
<feature type="coiled-coil region" evidence="2">
    <location>
        <begin position="75"/>
        <end position="102"/>
    </location>
</feature>
<organism evidence="4 5">
    <name type="scientific">Shewanella nanhaiensis</name>
    <dbReference type="NCBI Taxonomy" id="2864872"/>
    <lineage>
        <taxon>Bacteria</taxon>
        <taxon>Pseudomonadati</taxon>
        <taxon>Pseudomonadota</taxon>
        <taxon>Gammaproteobacteria</taxon>
        <taxon>Alteromonadales</taxon>
        <taxon>Shewanellaceae</taxon>
        <taxon>Shewanella</taxon>
    </lineage>
</organism>
<dbReference type="EMBL" id="JAHZST010000015">
    <property type="protein sequence ID" value="MBW8185631.1"/>
    <property type="molecule type" value="Genomic_DNA"/>
</dbReference>
<dbReference type="PROSITE" id="PS50937">
    <property type="entry name" value="HTH_MERR_2"/>
    <property type="match status" value="1"/>
</dbReference>
<dbReference type="SMART" id="SM00422">
    <property type="entry name" value="HTH_MERR"/>
    <property type="match status" value="1"/>
</dbReference>
<evidence type="ECO:0000313" key="5">
    <source>
        <dbReference type="Proteomes" id="UP001195963"/>
    </source>
</evidence>
<dbReference type="InterPro" id="IPR047057">
    <property type="entry name" value="MerR_fam"/>
</dbReference>
<feature type="domain" description="HTH merR-type" evidence="3">
    <location>
        <begin position="1"/>
        <end position="68"/>
    </location>
</feature>
<sequence>MDIAEVTKTTGLPASTLRYYEKKGLIRSSGRNGLRRTYHPKVIEQLALISLGRNAGFSLDEIGEMFTAEGPDINRKLLLAKADELDRKIEELTTMSKGLRHAAACKVPNQLDCPKFLRILRIAGKNRSRHSNILKR</sequence>
<keyword evidence="5" id="KW-1185">Reference proteome</keyword>
<dbReference type="Proteomes" id="UP001195963">
    <property type="component" value="Unassembled WGS sequence"/>
</dbReference>
<dbReference type="PANTHER" id="PTHR30204">
    <property type="entry name" value="REDOX-CYCLING DRUG-SENSING TRANSCRIPTIONAL ACTIVATOR SOXR"/>
    <property type="match status" value="1"/>
</dbReference>
<dbReference type="Gene3D" id="1.10.1660.10">
    <property type="match status" value="1"/>
</dbReference>
<dbReference type="CDD" id="cd04781">
    <property type="entry name" value="HTH_MerR-like_sg6"/>
    <property type="match status" value="1"/>
</dbReference>
<dbReference type="SUPFAM" id="SSF46955">
    <property type="entry name" value="Putative DNA-binding domain"/>
    <property type="match status" value="1"/>
</dbReference>